<feature type="compositionally biased region" description="Low complexity" evidence="2">
    <location>
        <begin position="156"/>
        <end position="169"/>
    </location>
</feature>
<dbReference type="EMBL" id="KV878216">
    <property type="protein sequence ID" value="OJJ31212.1"/>
    <property type="molecule type" value="Genomic_DNA"/>
</dbReference>
<name>A0A1L9R8G0_ASPWE</name>
<dbReference type="AlphaFoldDB" id="A0A1L9R8G0"/>
<protein>
    <recommendedName>
        <fullName evidence="5">Activator of chitin synthase</fullName>
    </recommendedName>
</protein>
<feature type="compositionally biased region" description="Polar residues" evidence="2">
    <location>
        <begin position="96"/>
        <end position="109"/>
    </location>
</feature>
<dbReference type="GeneID" id="63749437"/>
<gene>
    <name evidence="3" type="ORF">ASPWEDRAFT_31876</name>
</gene>
<keyword evidence="1" id="KW-0677">Repeat</keyword>
<sequence>MAGPVVGEHRHSLSSPPPVYLRSSPPVSQSRSNPKRPMGLGVVRKALPSSASQSGNLPVVGNSLVSPPKIDGPSDYEIPPLPTSAFSHMSLEDQAPTPQQASDAGFSQRNDSHRVSVPYVHTPANSGSWSVGDSQVKDESGLGKKRDSSSERDAQSGSHNSSSRGSLDSTTHGSDGYEPLQYHHQPYRNSEGFLSVSAATPANNSSGYSPYLSPRRPGHSPYSSGSDLGRQGRNFSPQASPRLHARSASRHSTSSPDTRPLSFAELLSAPYPQPGPAPVQLGNAHLRSSVGTNASLLSHKQTFDMYLANVKKTDDPAVQYEFAIFMLNAMLEMPADELDKGKSTSSENQSEITRAGLLREARSILQRLADRSYPFAQYYLGDGYASGLFSKGKEDYDRAFPLFVAASKHGHIEACYRAALCYEFGWGNRVDAARAVQFYRQAASKNHPGAMMRMAKACLSGDMGLGKRYREGLKWMKRATESSDMQYNSAPYELGLLHEAGYGDDVFPDPSYAAQLFTKSADLGHDEACYRLGDAYEHGKLNCPRDPALSIHFYTGAAQRGHPLAMMALCAWYLVGAEPILDKDESEAYEWAKRAAELELAKAQYAVGYFTEMGIGCRRDPLEANVWYVKAADQGDARAMHRIAAIQAAADGANPVMAAAGAVSEGKKQNRKSGSKFKRFSIF</sequence>
<evidence type="ECO:0000313" key="3">
    <source>
        <dbReference type="EMBL" id="OJJ31212.1"/>
    </source>
</evidence>
<dbReference type="OrthoDB" id="272077at2759"/>
<organism evidence="3 4">
    <name type="scientific">Aspergillus wentii DTO 134E9</name>
    <dbReference type="NCBI Taxonomy" id="1073089"/>
    <lineage>
        <taxon>Eukaryota</taxon>
        <taxon>Fungi</taxon>
        <taxon>Dikarya</taxon>
        <taxon>Ascomycota</taxon>
        <taxon>Pezizomycotina</taxon>
        <taxon>Eurotiomycetes</taxon>
        <taxon>Eurotiomycetidae</taxon>
        <taxon>Eurotiales</taxon>
        <taxon>Aspergillaceae</taxon>
        <taxon>Aspergillus</taxon>
        <taxon>Aspergillus subgen. Cremei</taxon>
    </lineage>
</organism>
<dbReference type="Gene3D" id="1.25.40.10">
    <property type="entry name" value="Tetratricopeptide repeat domain"/>
    <property type="match status" value="2"/>
</dbReference>
<feature type="compositionally biased region" description="Basic and acidic residues" evidence="2">
    <location>
        <begin position="135"/>
        <end position="154"/>
    </location>
</feature>
<dbReference type="RefSeq" id="XP_040684889.1">
    <property type="nucleotide sequence ID" value="XM_040833589.1"/>
</dbReference>
<proteinExistence type="predicted"/>
<dbReference type="InterPro" id="IPR006597">
    <property type="entry name" value="Sel1-like"/>
</dbReference>
<feature type="region of interest" description="Disordered" evidence="2">
    <location>
        <begin position="1"/>
        <end position="183"/>
    </location>
</feature>
<dbReference type="InterPro" id="IPR051726">
    <property type="entry name" value="Chitin_Synth_Reg"/>
</dbReference>
<dbReference type="VEuPathDB" id="FungiDB:ASPWEDRAFT_31876"/>
<dbReference type="Pfam" id="PF08238">
    <property type="entry name" value="Sel1"/>
    <property type="match status" value="7"/>
</dbReference>
<evidence type="ECO:0008006" key="5">
    <source>
        <dbReference type="Google" id="ProtNLM"/>
    </source>
</evidence>
<evidence type="ECO:0000256" key="1">
    <source>
        <dbReference type="ARBA" id="ARBA00022737"/>
    </source>
</evidence>
<keyword evidence="4" id="KW-1185">Reference proteome</keyword>
<dbReference type="STRING" id="1073089.A0A1L9R8G0"/>
<dbReference type="Proteomes" id="UP000184383">
    <property type="component" value="Unassembled WGS sequence"/>
</dbReference>
<dbReference type="PANTHER" id="PTHR46430">
    <property type="entry name" value="PROTEIN SKT5-RELATED"/>
    <property type="match status" value="1"/>
</dbReference>
<evidence type="ECO:0000256" key="2">
    <source>
        <dbReference type="SAM" id="MobiDB-lite"/>
    </source>
</evidence>
<reference evidence="4" key="1">
    <citation type="journal article" date="2017" name="Genome Biol.">
        <title>Comparative genomics reveals high biological diversity and specific adaptations in the industrially and medically important fungal genus Aspergillus.</title>
        <authorList>
            <person name="de Vries R.P."/>
            <person name="Riley R."/>
            <person name="Wiebenga A."/>
            <person name="Aguilar-Osorio G."/>
            <person name="Amillis S."/>
            <person name="Uchima C.A."/>
            <person name="Anderluh G."/>
            <person name="Asadollahi M."/>
            <person name="Askin M."/>
            <person name="Barry K."/>
            <person name="Battaglia E."/>
            <person name="Bayram O."/>
            <person name="Benocci T."/>
            <person name="Braus-Stromeyer S.A."/>
            <person name="Caldana C."/>
            <person name="Canovas D."/>
            <person name="Cerqueira G.C."/>
            <person name="Chen F."/>
            <person name="Chen W."/>
            <person name="Choi C."/>
            <person name="Clum A."/>
            <person name="Dos Santos R.A."/>
            <person name="Damasio A.R."/>
            <person name="Diallinas G."/>
            <person name="Emri T."/>
            <person name="Fekete E."/>
            <person name="Flipphi M."/>
            <person name="Freyberg S."/>
            <person name="Gallo A."/>
            <person name="Gournas C."/>
            <person name="Habgood R."/>
            <person name="Hainaut M."/>
            <person name="Harispe M.L."/>
            <person name="Henrissat B."/>
            <person name="Hilden K.S."/>
            <person name="Hope R."/>
            <person name="Hossain A."/>
            <person name="Karabika E."/>
            <person name="Karaffa L."/>
            <person name="Karanyi Z."/>
            <person name="Krasevec N."/>
            <person name="Kuo A."/>
            <person name="Kusch H."/>
            <person name="LaButti K."/>
            <person name="Lagendijk E.L."/>
            <person name="Lapidus A."/>
            <person name="Levasseur A."/>
            <person name="Lindquist E."/>
            <person name="Lipzen A."/>
            <person name="Logrieco A.F."/>
            <person name="MacCabe A."/>
            <person name="Maekelae M.R."/>
            <person name="Malavazi I."/>
            <person name="Melin P."/>
            <person name="Meyer V."/>
            <person name="Mielnichuk N."/>
            <person name="Miskei M."/>
            <person name="Molnar A.P."/>
            <person name="Mule G."/>
            <person name="Ngan C.Y."/>
            <person name="Orejas M."/>
            <person name="Orosz E."/>
            <person name="Ouedraogo J.P."/>
            <person name="Overkamp K.M."/>
            <person name="Park H.-S."/>
            <person name="Perrone G."/>
            <person name="Piumi F."/>
            <person name="Punt P.J."/>
            <person name="Ram A.F."/>
            <person name="Ramon A."/>
            <person name="Rauscher S."/>
            <person name="Record E."/>
            <person name="Riano-Pachon D.M."/>
            <person name="Robert V."/>
            <person name="Roehrig J."/>
            <person name="Ruller R."/>
            <person name="Salamov A."/>
            <person name="Salih N.S."/>
            <person name="Samson R.A."/>
            <person name="Sandor E."/>
            <person name="Sanguinetti M."/>
            <person name="Schuetze T."/>
            <person name="Sepcic K."/>
            <person name="Shelest E."/>
            <person name="Sherlock G."/>
            <person name="Sophianopoulou V."/>
            <person name="Squina F.M."/>
            <person name="Sun H."/>
            <person name="Susca A."/>
            <person name="Todd R.B."/>
            <person name="Tsang A."/>
            <person name="Unkles S.E."/>
            <person name="van de Wiele N."/>
            <person name="van Rossen-Uffink D."/>
            <person name="Oliveira J.V."/>
            <person name="Vesth T.C."/>
            <person name="Visser J."/>
            <person name="Yu J.-H."/>
            <person name="Zhou M."/>
            <person name="Andersen M.R."/>
            <person name="Archer D.B."/>
            <person name="Baker S.E."/>
            <person name="Benoit I."/>
            <person name="Brakhage A.A."/>
            <person name="Braus G.H."/>
            <person name="Fischer R."/>
            <person name="Frisvad J.C."/>
            <person name="Goldman G.H."/>
            <person name="Houbraken J."/>
            <person name="Oakley B."/>
            <person name="Pocsi I."/>
            <person name="Scazzocchio C."/>
            <person name="Seiboth B."/>
            <person name="vanKuyk P.A."/>
            <person name="Wortman J."/>
            <person name="Dyer P.S."/>
            <person name="Grigoriev I.V."/>
        </authorList>
    </citation>
    <scope>NUCLEOTIDE SEQUENCE [LARGE SCALE GENOMIC DNA]</scope>
    <source>
        <strain evidence="4">DTO 134E9</strain>
    </source>
</reference>
<dbReference type="PANTHER" id="PTHR46430:SF1">
    <property type="entry name" value="CHITIN SYNTHASE REGULATOR SKT5-RELATED"/>
    <property type="match status" value="1"/>
</dbReference>
<accession>A0A1L9R8G0</accession>
<dbReference type="SUPFAM" id="SSF81901">
    <property type="entry name" value="HCP-like"/>
    <property type="match status" value="1"/>
</dbReference>
<dbReference type="InterPro" id="IPR011990">
    <property type="entry name" value="TPR-like_helical_dom_sf"/>
</dbReference>
<feature type="region of interest" description="Disordered" evidence="2">
    <location>
        <begin position="205"/>
        <end position="260"/>
    </location>
</feature>
<evidence type="ECO:0000313" key="4">
    <source>
        <dbReference type="Proteomes" id="UP000184383"/>
    </source>
</evidence>
<dbReference type="SMART" id="SM00671">
    <property type="entry name" value="SEL1"/>
    <property type="match status" value="7"/>
</dbReference>
<feature type="compositionally biased region" description="Polar residues" evidence="2">
    <location>
        <begin position="123"/>
        <end position="133"/>
    </location>
</feature>